<reference evidence="2 3" key="1">
    <citation type="submission" date="2016-10" db="EMBL/GenBank/DDBJ databases">
        <title>Genome sequence of a sulfur-reducing bacterium Desulfurobacterium indicum K6013.</title>
        <authorList>
            <person name="Cao J."/>
            <person name="Shao Z."/>
            <person name="Alain K."/>
            <person name="Jebbar M."/>
        </authorList>
    </citation>
    <scope>NUCLEOTIDE SEQUENCE [LARGE SCALE GENOMIC DNA]</scope>
    <source>
        <strain evidence="2 3">K6013</strain>
    </source>
</reference>
<accession>A0A1R1MLH2</accession>
<name>A0A1R1MLH2_9BACT</name>
<dbReference type="GO" id="GO:0004540">
    <property type="term" value="F:RNA nuclease activity"/>
    <property type="evidence" value="ECO:0007669"/>
    <property type="project" value="InterPro"/>
</dbReference>
<dbReference type="CDD" id="cd10911">
    <property type="entry name" value="PIN_LabA"/>
    <property type="match status" value="1"/>
</dbReference>
<organism evidence="2 3">
    <name type="scientific">Desulfurobacterium indicum</name>
    <dbReference type="NCBI Taxonomy" id="1914305"/>
    <lineage>
        <taxon>Bacteria</taxon>
        <taxon>Pseudomonadati</taxon>
        <taxon>Aquificota</taxon>
        <taxon>Aquificia</taxon>
        <taxon>Desulfurobacteriales</taxon>
        <taxon>Desulfurobacteriaceae</taxon>
        <taxon>Desulfurobacterium</taxon>
    </lineage>
</organism>
<dbReference type="Pfam" id="PF01936">
    <property type="entry name" value="NYN"/>
    <property type="match status" value="1"/>
</dbReference>
<dbReference type="Proteomes" id="UP000187408">
    <property type="component" value="Unassembled WGS sequence"/>
</dbReference>
<dbReference type="OrthoDB" id="9794137at2"/>
<evidence type="ECO:0000313" key="3">
    <source>
        <dbReference type="Proteomes" id="UP000187408"/>
    </source>
</evidence>
<feature type="domain" description="NYN" evidence="1">
    <location>
        <begin position="17"/>
        <end position="169"/>
    </location>
</feature>
<keyword evidence="3" id="KW-1185">Reference proteome</keyword>
<gene>
    <name evidence="2" type="ORF">BLW93_04565</name>
</gene>
<dbReference type="Gene3D" id="3.40.50.1010">
    <property type="entry name" value="5'-nuclease"/>
    <property type="match status" value="1"/>
</dbReference>
<dbReference type="PANTHER" id="PTHR35458">
    <property type="entry name" value="SLR0755 PROTEIN"/>
    <property type="match status" value="1"/>
</dbReference>
<evidence type="ECO:0000313" key="2">
    <source>
        <dbReference type="EMBL" id="OMH40570.1"/>
    </source>
</evidence>
<dbReference type="AlphaFoldDB" id="A0A1R1MLH2"/>
<comment type="caution">
    <text evidence="2">The sequence shown here is derived from an EMBL/GenBank/DDBJ whole genome shotgun (WGS) entry which is preliminary data.</text>
</comment>
<sequence>MKAKDLIERDSVYGHLNVAVFVDMQNLYYGARNTLKKKIDFKRLLEIAVRGRKLHRAIAYLVDLDNVNQGSFLYVLKSLGYEIKLKQPKKFYSWDKIEYKADWDMGIAIDAIAMAESGKIDVAVLMSGDGDFVDLVNFLKAKGIKVEVLSFKQITAKELITAADEYIDLYEVSDFIVFKEENGHGGEDISPGAFDG</sequence>
<dbReference type="RefSeq" id="WP_076712925.1">
    <property type="nucleotide sequence ID" value="NZ_MOEN01000013.1"/>
</dbReference>
<evidence type="ECO:0000259" key="1">
    <source>
        <dbReference type="Pfam" id="PF01936"/>
    </source>
</evidence>
<dbReference type="InterPro" id="IPR021139">
    <property type="entry name" value="NYN"/>
</dbReference>
<dbReference type="STRING" id="1914305.BLW93_04565"/>
<proteinExistence type="predicted"/>
<dbReference type="InterPro" id="IPR047140">
    <property type="entry name" value="LabA"/>
</dbReference>
<protein>
    <submittedName>
        <fullName evidence="2">RtsE</fullName>
    </submittedName>
</protein>
<dbReference type="EMBL" id="MOEN01000013">
    <property type="protein sequence ID" value="OMH40570.1"/>
    <property type="molecule type" value="Genomic_DNA"/>
</dbReference>
<dbReference type="PANTHER" id="PTHR35458:SF8">
    <property type="entry name" value="SLR0650 PROTEIN"/>
    <property type="match status" value="1"/>
</dbReference>